<proteinExistence type="predicted"/>
<keyword evidence="2" id="KW-1185">Reference proteome</keyword>
<sequence length="90" mass="10054">MLTLFMLSPIVSATGYVDYKCYLDTTSGKKLALFSFKTSDARKRLANLPASQITVDGSKNAFIKDVIECVKEKSEFRNAEAKKLDKALLR</sequence>
<name>A0A3L8Q3P1_9GAMM</name>
<gene>
    <name evidence="1" type="ORF">D5018_01655</name>
</gene>
<organism evidence="1 2">
    <name type="scientific">Parashewanella curva</name>
    <dbReference type="NCBI Taxonomy" id="2338552"/>
    <lineage>
        <taxon>Bacteria</taxon>
        <taxon>Pseudomonadati</taxon>
        <taxon>Pseudomonadota</taxon>
        <taxon>Gammaproteobacteria</taxon>
        <taxon>Alteromonadales</taxon>
        <taxon>Shewanellaceae</taxon>
        <taxon>Parashewanella</taxon>
    </lineage>
</organism>
<evidence type="ECO:0000313" key="1">
    <source>
        <dbReference type="EMBL" id="RLV61422.1"/>
    </source>
</evidence>
<comment type="caution">
    <text evidence="1">The sequence shown here is derived from an EMBL/GenBank/DDBJ whole genome shotgun (WGS) entry which is preliminary data.</text>
</comment>
<dbReference type="InterPro" id="IPR049848">
    <property type="entry name" value="TapY2-like"/>
</dbReference>
<dbReference type="EMBL" id="QZEI01000003">
    <property type="protein sequence ID" value="RLV61422.1"/>
    <property type="molecule type" value="Genomic_DNA"/>
</dbReference>
<evidence type="ECO:0000313" key="2">
    <source>
        <dbReference type="Proteomes" id="UP000281474"/>
    </source>
</evidence>
<reference evidence="1 2" key="1">
    <citation type="submission" date="2018-09" db="EMBL/GenBank/DDBJ databases">
        <title>Phylogeny of the Shewanellaceae, and recommendation for two new genera, Pseudoshewanella and Parashewanella.</title>
        <authorList>
            <person name="Wang G."/>
        </authorList>
    </citation>
    <scope>NUCLEOTIDE SEQUENCE [LARGE SCALE GENOMIC DNA]</scope>
    <source>
        <strain evidence="1 2">C51</strain>
    </source>
</reference>
<dbReference type="NCBIfam" id="NF038109">
    <property type="entry name" value="tapY2_fam"/>
    <property type="match status" value="1"/>
</dbReference>
<accession>A0A3L8Q3P1</accession>
<protein>
    <submittedName>
        <fullName evidence="1">Uncharacterized protein</fullName>
    </submittedName>
</protein>
<dbReference type="AlphaFoldDB" id="A0A3L8Q3P1"/>
<dbReference type="Proteomes" id="UP000281474">
    <property type="component" value="Unassembled WGS sequence"/>
</dbReference>